<sequence length="23" mass="2575">MDPPKSIFQICAIGVVTKSYEFT</sequence>
<reference evidence="1" key="1">
    <citation type="submission" date="2021-06" db="EMBL/GenBank/DDBJ databases">
        <authorList>
            <person name="Hodson N. C."/>
            <person name="Mongue J. A."/>
            <person name="Jaron S. K."/>
        </authorList>
    </citation>
    <scope>NUCLEOTIDE SEQUENCE</scope>
</reference>
<name>A0A8J2P1E7_9HEXA</name>
<dbReference type="AlphaFoldDB" id="A0A8J2P1E7"/>
<proteinExistence type="predicted"/>
<comment type="caution">
    <text evidence="1">The sequence shown here is derived from an EMBL/GenBank/DDBJ whole genome shotgun (WGS) entry which is preliminary data.</text>
</comment>
<feature type="non-terminal residue" evidence="1">
    <location>
        <position position="23"/>
    </location>
</feature>
<protein>
    <submittedName>
        <fullName evidence="1">Uncharacterized protein</fullName>
    </submittedName>
</protein>
<keyword evidence="2" id="KW-1185">Reference proteome</keyword>
<organism evidence="1 2">
    <name type="scientific">Allacma fusca</name>
    <dbReference type="NCBI Taxonomy" id="39272"/>
    <lineage>
        <taxon>Eukaryota</taxon>
        <taxon>Metazoa</taxon>
        <taxon>Ecdysozoa</taxon>
        <taxon>Arthropoda</taxon>
        <taxon>Hexapoda</taxon>
        <taxon>Collembola</taxon>
        <taxon>Symphypleona</taxon>
        <taxon>Sminthuridae</taxon>
        <taxon>Allacma</taxon>
    </lineage>
</organism>
<evidence type="ECO:0000313" key="1">
    <source>
        <dbReference type="EMBL" id="CAG7734868.1"/>
    </source>
</evidence>
<dbReference type="Proteomes" id="UP000708208">
    <property type="component" value="Unassembled WGS sequence"/>
</dbReference>
<gene>
    <name evidence="1" type="ORF">AFUS01_LOCUS23231</name>
</gene>
<dbReference type="EMBL" id="CAJVCH010277856">
    <property type="protein sequence ID" value="CAG7734868.1"/>
    <property type="molecule type" value="Genomic_DNA"/>
</dbReference>
<evidence type="ECO:0000313" key="2">
    <source>
        <dbReference type="Proteomes" id="UP000708208"/>
    </source>
</evidence>
<accession>A0A8J2P1E7</accession>